<accession>A0A1G7DKU8</accession>
<proteinExistence type="predicted"/>
<sequence length="264" mass="29707">MTRTSLDDAQWVSLMLVMQQIPLVWKRDDVALRRFVEAALWICRTGAPWRDLPDGLGLWSSVYHRWRRWCLRGWWEVIFEALLPSLLANGLLLLDSTTCKAHRAASGAVGSSAIARALGRILRLITSSGHHSDLRYATALASGIPACDAALDRRYISAPLRAAFAAEGCTIHTPPKRGMVDPPAWDPVLYARRHHVENLFSRLKDFARITLRRDKTRRSWMGFAHLAATMINLRIAESGHRPLGHWASPRCGGRRRSPSPPSPR</sequence>
<dbReference type="AlphaFoldDB" id="A0A1G7DKU8"/>
<protein>
    <submittedName>
        <fullName evidence="3">Transposase</fullName>
    </submittedName>
</protein>
<dbReference type="RefSeq" id="WP_090665315.1">
    <property type="nucleotide sequence ID" value="NZ_FMZX01000048.1"/>
</dbReference>
<reference evidence="3 4" key="1">
    <citation type="submission" date="2016-10" db="EMBL/GenBank/DDBJ databases">
        <authorList>
            <person name="de Groot N.N."/>
        </authorList>
    </citation>
    <scope>NUCLEOTIDE SEQUENCE [LARGE SCALE GENOMIC DNA]</scope>
    <source>
        <strain evidence="3 4">CPCC 100156</strain>
    </source>
</reference>
<organism evidence="3 4">
    <name type="scientific">Belnapia rosea</name>
    <dbReference type="NCBI Taxonomy" id="938405"/>
    <lineage>
        <taxon>Bacteria</taxon>
        <taxon>Pseudomonadati</taxon>
        <taxon>Pseudomonadota</taxon>
        <taxon>Alphaproteobacteria</taxon>
        <taxon>Acetobacterales</taxon>
        <taxon>Roseomonadaceae</taxon>
        <taxon>Belnapia</taxon>
    </lineage>
</organism>
<dbReference type="NCBIfam" id="NF033580">
    <property type="entry name" value="transpos_IS5_3"/>
    <property type="match status" value="1"/>
</dbReference>
<dbReference type="Proteomes" id="UP000198925">
    <property type="component" value="Unassembled WGS sequence"/>
</dbReference>
<dbReference type="Pfam" id="PF13340">
    <property type="entry name" value="DUF4096"/>
    <property type="match status" value="1"/>
</dbReference>
<name>A0A1G7DKU8_9PROT</name>
<gene>
    <name evidence="3" type="ORF">SAMN04487779_104810</name>
</gene>
<keyword evidence="4" id="KW-1185">Reference proteome</keyword>
<dbReference type="PANTHER" id="PTHR46637">
    <property type="entry name" value="TIS1421-TRANSPOSASE PROTEIN A"/>
    <property type="match status" value="1"/>
</dbReference>
<evidence type="ECO:0000313" key="4">
    <source>
        <dbReference type="Proteomes" id="UP000198925"/>
    </source>
</evidence>
<evidence type="ECO:0000313" key="3">
    <source>
        <dbReference type="EMBL" id="SDE52151.1"/>
    </source>
</evidence>
<dbReference type="InterPro" id="IPR025161">
    <property type="entry name" value="IS402-like_dom"/>
</dbReference>
<evidence type="ECO:0000259" key="2">
    <source>
        <dbReference type="Pfam" id="PF13340"/>
    </source>
</evidence>
<evidence type="ECO:0000256" key="1">
    <source>
        <dbReference type="SAM" id="MobiDB-lite"/>
    </source>
</evidence>
<dbReference type="PANTHER" id="PTHR46637:SF1">
    <property type="entry name" value="BLL5188 PROTEIN"/>
    <property type="match status" value="1"/>
</dbReference>
<feature type="domain" description="Insertion element IS402-like" evidence="2">
    <location>
        <begin position="6"/>
        <end position="79"/>
    </location>
</feature>
<dbReference type="EMBL" id="FMZX01000048">
    <property type="protein sequence ID" value="SDE52151.1"/>
    <property type="molecule type" value="Genomic_DNA"/>
</dbReference>
<feature type="region of interest" description="Disordered" evidence="1">
    <location>
        <begin position="244"/>
        <end position="264"/>
    </location>
</feature>
<dbReference type="InterPro" id="IPR052909">
    <property type="entry name" value="Transposase_6_like"/>
</dbReference>